<evidence type="ECO:0000256" key="1">
    <source>
        <dbReference type="SAM" id="MobiDB-lite"/>
    </source>
</evidence>
<dbReference type="CDD" id="cd19049">
    <property type="entry name" value="LGIC_TM_anion"/>
    <property type="match status" value="1"/>
</dbReference>
<feature type="non-terminal residue" evidence="4">
    <location>
        <position position="158"/>
    </location>
</feature>
<keyword evidence="2" id="KW-1133">Transmembrane helix</keyword>
<evidence type="ECO:0000256" key="2">
    <source>
        <dbReference type="SAM" id="Phobius"/>
    </source>
</evidence>
<proteinExistence type="predicted"/>
<accession>A0A087SY98</accession>
<organism evidence="4 5">
    <name type="scientific">Stegodyphus mimosarum</name>
    <name type="common">African social velvet spider</name>
    <dbReference type="NCBI Taxonomy" id="407821"/>
    <lineage>
        <taxon>Eukaryota</taxon>
        <taxon>Metazoa</taxon>
        <taxon>Ecdysozoa</taxon>
        <taxon>Arthropoda</taxon>
        <taxon>Chelicerata</taxon>
        <taxon>Arachnida</taxon>
        <taxon>Araneae</taxon>
        <taxon>Araneomorphae</taxon>
        <taxon>Entelegynae</taxon>
        <taxon>Eresoidea</taxon>
        <taxon>Eresidae</taxon>
        <taxon>Stegodyphus</taxon>
    </lineage>
</organism>
<protein>
    <submittedName>
        <fullName evidence="4">Glycine receptor subunit alpha-3</fullName>
    </submittedName>
</protein>
<dbReference type="GO" id="GO:0005254">
    <property type="term" value="F:chloride channel activity"/>
    <property type="evidence" value="ECO:0007669"/>
    <property type="project" value="UniProtKB-ARBA"/>
</dbReference>
<dbReference type="GO" id="GO:0016020">
    <property type="term" value="C:membrane"/>
    <property type="evidence" value="ECO:0007669"/>
    <property type="project" value="InterPro"/>
</dbReference>
<dbReference type="InterPro" id="IPR036719">
    <property type="entry name" value="Neuro-gated_channel_TM_sf"/>
</dbReference>
<dbReference type="InterPro" id="IPR006028">
    <property type="entry name" value="GABAA/Glycine_rcpt"/>
</dbReference>
<evidence type="ECO:0000259" key="3">
    <source>
        <dbReference type="Pfam" id="PF02932"/>
    </source>
</evidence>
<keyword evidence="5" id="KW-1185">Reference proteome</keyword>
<name>A0A087SY98_STEMI</name>
<dbReference type="InterPro" id="IPR038050">
    <property type="entry name" value="Neuro_actylchol_rec"/>
</dbReference>
<dbReference type="InterPro" id="IPR006029">
    <property type="entry name" value="Neurotrans-gated_channel_TM"/>
</dbReference>
<reference evidence="4 5" key="1">
    <citation type="submission" date="2013-11" db="EMBL/GenBank/DDBJ databases">
        <title>Genome sequencing of Stegodyphus mimosarum.</title>
        <authorList>
            <person name="Bechsgaard J."/>
        </authorList>
    </citation>
    <scope>NUCLEOTIDE SEQUENCE [LARGE SCALE GENOMIC DNA]</scope>
</reference>
<dbReference type="Gene3D" id="1.20.58.390">
    <property type="entry name" value="Neurotransmitter-gated ion-channel transmembrane domain"/>
    <property type="match status" value="1"/>
</dbReference>
<keyword evidence="2" id="KW-0472">Membrane</keyword>
<sequence>MNTYAPSTMIVTMSWVSFWLKVDAVPARVALSITSLLTLCTQVQQYKAQLPPVSYIKAMDIWLFVCIIMVFSTLLEFAISYNIHSKKCQKCSNTHTKASSPDADEEDKDDRPKTITNTWVAKDKTEKVTYVNSANTVSTSQTVQNKECSECLNNRLLG</sequence>
<dbReference type="InterPro" id="IPR006201">
    <property type="entry name" value="Neur_channel"/>
</dbReference>
<evidence type="ECO:0000313" key="5">
    <source>
        <dbReference type="Proteomes" id="UP000054359"/>
    </source>
</evidence>
<dbReference type="OrthoDB" id="6436298at2759"/>
<dbReference type="STRING" id="407821.A0A087SY98"/>
<gene>
    <name evidence="4" type="ORF">X975_18362</name>
</gene>
<dbReference type="Pfam" id="PF02932">
    <property type="entry name" value="Neur_chan_memb"/>
    <property type="match status" value="1"/>
</dbReference>
<keyword evidence="4" id="KW-0675">Receptor</keyword>
<feature type="transmembrane region" description="Helical" evidence="2">
    <location>
        <begin position="61"/>
        <end position="83"/>
    </location>
</feature>
<evidence type="ECO:0000313" key="4">
    <source>
        <dbReference type="EMBL" id="KFM57837.1"/>
    </source>
</evidence>
<dbReference type="GO" id="GO:0005230">
    <property type="term" value="F:extracellular ligand-gated monoatomic ion channel activity"/>
    <property type="evidence" value="ECO:0007669"/>
    <property type="project" value="UniProtKB-ARBA"/>
</dbReference>
<dbReference type="SUPFAM" id="SSF90112">
    <property type="entry name" value="Neurotransmitter-gated ion-channel transmembrane pore"/>
    <property type="match status" value="1"/>
</dbReference>
<dbReference type="Proteomes" id="UP000054359">
    <property type="component" value="Unassembled WGS sequence"/>
</dbReference>
<dbReference type="PRINTS" id="PR00253">
    <property type="entry name" value="GABAARECEPTR"/>
</dbReference>
<dbReference type="GO" id="GO:0099095">
    <property type="term" value="F:ligand-gated monoatomic anion channel activity"/>
    <property type="evidence" value="ECO:0007669"/>
    <property type="project" value="UniProtKB-ARBA"/>
</dbReference>
<dbReference type="EMBL" id="KK112510">
    <property type="protein sequence ID" value="KFM57837.1"/>
    <property type="molecule type" value="Genomic_DNA"/>
</dbReference>
<feature type="domain" description="Neurotransmitter-gated ion-channel transmembrane" evidence="3">
    <location>
        <begin position="3"/>
        <end position="119"/>
    </location>
</feature>
<keyword evidence="2" id="KW-0812">Transmembrane</keyword>
<dbReference type="GO" id="GO:0004888">
    <property type="term" value="F:transmembrane signaling receptor activity"/>
    <property type="evidence" value="ECO:0007669"/>
    <property type="project" value="InterPro"/>
</dbReference>
<dbReference type="PANTHER" id="PTHR18945">
    <property type="entry name" value="NEUROTRANSMITTER GATED ION CHANNEL"/>
    <property type="match status" value="1"/>
</dbReference>
<dbReference type="AlphaFoldDB" id="A0A087SY98"/>
<feature type="region of interest" description="Disordered" evidence="1">
    <location>
        <begin position="92"/>
        <end position="112"/>
    </location>
</feature>